<evidence type="ECO:0000256" key="3">
    <source>
        <dbReference type="ARBA" id="ARBA00022729"/>
    </source>
</evidence>
<evidence type="ECO:0000256" key="8">
    <source>
        <dbReference type="SAM" id="MobiDB-lite"/>
    </source>
</evidence>
<dbReference type="Gene3D" id="3.80.10.10">
    <property type="entry name" value="Ribonuclease Inhibitor"/>
    <property type="match status" value="2"/>
</dbReference>
<reference evidence="10 11" key="1">
    <citation type="journal article" date="2020" name="BMC Genomics">
        <title>Intraspecific diversification of the crop wild relative Brassica cretica Lam. using demographic model selection.</title>
        <authorList>
            <person name="Kioukis A."/>
            <person name="Michalopoulou V.A."/>
            <person name="Briers L."/>
            <person name="Pirintsos S."/>
            <person name="Studholme D.J."/>
            <person name="Pavlidis P."/>
            <person name="Sarris P.F."/>
        </authorList>
    </citation>
    <scope>NUCLEOTIDE SEQUENCE [LARGE SCALE GENOMIC DNA]</scope>
    <source>
        <strain evidence="11">cv. PFS-1207/04</strain>
    </source>
</reference>
<dbReference type="InterPro" id="IPR001611">
    <property type="entry name" value="Leu-rich_rpt"/>
</dbReference>
<comment type="subcellular location">
    <subcellularLocation>
        <location evidence="1">Membrane</location>
        <topology evidence="1">Single-pass type I membrane protein</topology>
    </subcellularLocation>
</comment>
<keyword evidence="2 9" id="KW-0812">Transmembrane</keyword>
<organism evidence="10 11">
    <name type="scientific">Brassica cretica</name>
    <name type="common">Mustard</name>
    <dbReference type="NCBI Taxonomy" id="69181"/>
    <lineage>
        <taxon>Eukaryota</taxon>
        <taxon>Viridiplantae</taxon>
        <taxon>Streptophyta</taxon>
        <taxon>Embryophyta</taxon>
        <taxon>Tracheophyta</taxon>
        <taxon>Spermatophyta</taxon>
        <taxon>Magnoliopsida</taxon>
        <taxon>eudicotyledons</taxon>
        <taxon>Gunneridae</taxon>
        <taxon>Pentapetalae</taxon>
        <taxon>rosids</taxon>
        <taxon>malvids</taxon>
        <taxon>Brassicales</taxon>
        <taxon>Brassicaceae</taxon>
        <taxon>Brassiceae</taxon>
        <taxon>Brassica</taxon>
    </lineage>
</organism>
<evidence type="ECO:0000256" key="6">
    <source>
        <dbReference type="ARBA" id="ARBA00023170"/>
    </source>
</evidence>
<name>A0ABQ7CWR8_BRACR</name>
<sequence>MAGGSLLYRLRLTESVLHLLRGNVGFVLWSIAELALGFFARRPPPMVFTLVSSLKQHEALGFEFHCLCLFYCDVNVKKTIIGQIPTKLLQLTKLVSLDLSSLDLTPGNSLSTDESFLRLLSQKLRNIRELDMSNADISSKIPHELSNMSYLRFLNLRRCNLFGESPTSVLLIPNLQSIRLGGNPNLRGKLPVFHENNSLQELSIAKHHFQFTGFLPKNISQLSKLETFWADENSFVGPLPSSIFKIFSLTEIELEDNQFSDLFGIENITLLPNLEVFRIGNNNFKVSPVDLTIFSPLKSLTQLSLSGIPLSTSNITHDFPSYLEQLYLSGCNVTEFPEFIRNQRNLLILEIPNNKIKGQVPDWLWRLPMLFDYLGYDGLYYDSIVLPSKGIEMEMERILTIYTAIDFSGNKFHGQILESVGLLKDLHILNLSRNAFTGHIPSSFANLTALESLDISQNQLSGEIPPKLGDLSSLEWINVSYNQLVGLIPQGTQFQRQNCSSYEGNPGLYGPSLKDICGDINAPASPKSKPEEPKDEEEEEEEEEEEGWLSWTAAWIGFASGVVFGLTMGYIMASHKHEWFKKTFGRNKHRRTRNR</sequence>
<accession>A0ABQ7CWR8</accession>
<gene>
    <name evidence="10" type="ORF">DY000_02013378</name>
</gene>
<feature type="region of interest" description="Disordered" evidence="8">
    <location>
        <begin position="520"/>
        <end position="546"/>
    </location>
</feature>
<dbReference type="EMBL" id="QGKV02000759">
    <property type="protein sequence ID" value="KAF3563630.1"/>
    <property type="molecule type" value="Genomic_DNA"/>
</dbReference>
<dbReference type="InterPro" id="IPR032675">
    <property type="entry name" value="LRR_dom_sf"/>
</dbReference>
<keyword evidence="7" id="KW-0325">Glycoprotein</keyword>
<keyword evidence="11" id="KW-1185">Reference proteome</keyword>
<dbReference type="InterPro" id="IPR046956">
    <property type="entry name" value="RLP23-like"/>
</dbReference>
<evidence type="ECO:0000256" key="2">
    <source>
        <dbReference type="ARBA" id="ARBA00022692"/>
    </source>
</evidence>
<evidence type="ECO:0000256" key="4">
    <source>
        <dbReference type="ARBA" id="ARBA00022989"/>
    </source>
</evidence>
<keyword evidence="3" id="KW-0732">Signal</keyword>
<feature type="compositionally biased region" description="Acidic residues" evidence="8">
    <location>
        <begin position="533"/>
        <end position="546"/>
    </location>
</feature>
<evidence type="ECO:0000256" key="5">
    <source>
        <dbReference type="ARBA" id="ARBA00023136"/>
    </source>
</evidence>
<feature type="transmembrane region" description="Helical" evidence="9">
    <location>
        <begin position="548"/>
        <end position="573"/>
    </location>
</feature>
<keyword evidence="6" id="KW-0675">Receptor</keyword>
<dbReference type="Pfam" id="PF13855">
    <property type="entry name" value="LRR_8"/>
    <property type="match status" value="1"/>
</dbReference>
<evidence type="ECO:0008006" key="12">
    <source>
        <dbReference type="Google" id="ProtNLM"/>
    </source>
</evidence>
<keyword evidence="4 9" id="KW-1133">Transmembrane helix</keyword>
<evidence type="ECO:0000256" key="7">
    <source>
        <dbReference type="ARBA" id="ARBA00023180"/>
    </source>
</evidence>
<protein>
    <recommendedName>
        <fullName evidence="12">Leucine-rich repeat-containing N-terminal plant-type domain-containing protein</fullName>
    </recommendedName>
</protein>
<dbReference type="SUPFAM" id="SSF52058">
    <property type="entry name" value="L domain-like"/>
    <property type="match status" value="1"/>
</dbReference>
<evidence type="ECO:0000313" key="10">
    <source>
        <dbReference type="EMBL" id="KAF3563630.1"/>
    </source>
</evidence>
<dbReference type="PANTHER" id="PTHR48061:SF46">
    <property type="entry name" value="LEUCINE-RICH REPEAT-CONTAINING N-TERMINAL PLANT-TYPE DOMAIN-CONTAINING PROTEIN"/>
    <property type="match status" value="1"/>
</dbReference>
<comment type="caution">
    <text evidence="10">The sequence shown here is derived from an EMBL/GenBank/DDBJ whole genome shotgun (WGS) entry which is preliminary data.</text>
</comment>
<evidence type="ECO:0000256" key="1">
    <source>
        <dbReference type="ARBA" id="ARBA00004479"/>
    </source>
</evidence>
<evidence type="ECO:0000313" key="11">
    <source>
        <dbReference type="Proteomes" id="UP000266723"/>
    </source>
</evidence>
<evidence type="ECO:0000256" key="9">
    <source>
        <dbReference type="SAM" id="Phobius"/>
    </source>
</evidence>
<dbReference type="Pfam" id="PF00560">
    <property type="entry name" value="LRR_1"/>
    <property type="match status" value="1"/>
</dbReference>
<proteinExistence type="predicted"/>
<dbReference type="Proteomes" id="UP000266723">
    <property type="component" value="Unassembled WGS sequence"/>
</dbReference>
<keyword evidence="5 9" id="KW-0472">Membrane</keyword>
<dbReference type="PANTHER" id="PTHR48061">
    <property type="entry name" value="LEUCINE-RICH REPEAT RECEPTOR PROTEIN KINASE EMS1-LIKE-RELATED"/>
    <property type="match status" value="1"/>
</dbReference>